<dbReference type="EMBL" id="KV427608">
    <property type="protein sequence ID" value="KZT11008.1"/>
    <property type="molecule type" value="Genomic_DNA"/>
</dbReference>
<dbReference type="GeneID" id="63828163"/>
<evidence type="ECO:0000256" key="1">
    <source>
        <dbReference type="ARBA" id="ARBA00006765"/>
    </source>
</evidence>
<organism evidence="3 4">
    <name type="scientific">Laetiporus sulphureus 93-53</name>
    <dbReference type="NCBI Taxonomy" id="1314785"/>
    <lineage>
        <taxon>Eukaryota</taxon>
        <taxon>Fungi</taxon>
        <taxon>Dikarya</taxon>
        <taxon>Basidiomycota</taxon>
        <taxon>Agaricomycotina</taxon>
        <taxon>Agaricomycetes</taxon>
        <taxon>Polyporales</taxon>
        <taxon>Laetiporus</taxon>
    </lineage>
</organism>
<dbReference type="STRING" id="1314785.A0A165GYR7"/>
<protein>
    <submittedName>
        <fullName evidence="3">Caleosin-domain-containing protein</fullName>
    </submittedName>
</protein>
<comment type="similarity">
    <text evidence="1">Belongs to the caleosin family.</text>
</comment>
<gene>
    <name evidence="3" type="ORF">LAESUDRAFT_741316</name>
</gene>
<dbReference type="PANTHER" id="PTHR31495:SF0">
    <property type="entry name" value="BINDING PROTEIN CALEOSIN, PUTATIVE (AFU_ORTHOLOGUE AFUA_5G13750)-RELATED"/>
    <property type="match status" value="1"/>
</dbReference>
<keyword evidence="2" id="KW-1133">Transmembrane helix</keyword>
<dbReference type="InterPro" id="IPR007736">
    <property type="entry name" value="Caleosin-related"/>
</dbReference>
<dbReference type="PANTHER" id="PTHR31495">
    <property type="entry name" value="PEROXYGENASE 3-RELATED"/>
    <property type="match status" value="1"/>
</dbReference>
<dbReference type="Proteomes" id="UP000076871">
    <property type="component" value="Unassembled WGS sequence"/>
</dbReference>
<keyword evidence="2" id="KW-0472">Membrane</keyword>
<reference evidence="3 4" key="1">
    <citation type="journal article" date="2016" name="Mol. Biol. Evol.">
        <title>Comparative Genomics of Early-Diverging Mushroom-Forming Fungi Provides Insights into the Origins of Lignocellulose Decay Capabilities.</title>
        <authorList>
            <person name="Nagy L.G."/>
            <person name="Riley R."/>
            <person name="Tritt A."/>
            <person name="Adam C."/>
            <person name="Daum C."/>
            <person name="Floudas D."/>
            <person name="Sun H."/>
            <person name="Yadav J.S."/>
            <person name="Pangilinan J."/>
            <person name="Larsson K.H."/>
            <person name="Matsuura K."/>
            <person name="Barry K."/>
            <person name="Labutti K."/>
            <person name="Kuo R."/>
            <person name="Ohm R.A."/>
            <person name="Bhattacharya S.S."/>
            <person name="Shirouzu T."/>
            <person name="Yoshinaga Y."/>
            <person name="Martin F.M."/>
            <person name="Grigoriev I.V."/>
            <person name="Hibbett D.S."/>
        </authorList>
    </citation>
    <scope>NUCLEOTIDE SEQUENCE [LARGE SCALE GENOMIC DNA]</scope>
    <source>
        <strain evidence="3 4">93-53</strain>
    </source>
</reference>
<dbReference type="InParanoid" id="A0A165GYR7"/>
<dbReference type="RefSeq" id="XP_040768748.1">
    <property type="nucleotide sequence ID" value="XM_040911134.1"/>
</dbReference>
<proteinExistence type="inferred from homology"/>
<keyword evidence="4" id="KW-1185">Reference proteome</keyword>
<name>A0A165GYR7_9APHY</name>
<keyword evidence="2" id="KW-0812">Transmembrane</keyword>
<sequence>MLQVPDQSTQTCVIRVLETYKRNPYNPTQSENARLRNPGTARANLAASLEAPQGTQTDSWAAKHSHQTVLQQHCDYFDPDHDGVVWPIDTFRGLRNLGFNLLHCLVAVFIINGFLSYPTVPGLLPDLFFRVYVQNIHKSKHGSDTGTYDNEGRFIPQKFEDVFSKYADGRVGLTKWGIVRLLHGQRGLLDPAGWAGAIMEWLFVYLLIWPEDGIIKKEDVRRVYDGSIFAELSLKRSGKAYAT</sequence>
<evidence type="ECO:0000313" key="4">
    <source>
        <dbReference type="Proteomes" id="UP000076871"/>
    </source>
</evidence>
<dbReference type="Pfam" id="PF05042">
    <property type="entry name" value="Caleosin"/>
    <property type="match status" value="1"/>
</dbReference>
<dbReference type="OrthoDB" id="640742at2759"/>
<feature type="transmembrane region" description="Helical" evidence="2">
    <location>
        <begin position="97"/>
        <end position="117"/>
    </location>
</feature>
<evidence type="ECO:0000256" key="2">
    <source>
        <dbReference type="SAM" id="Phobius"/>
    </source>
</evidence>
<accession>A0A165GYR7</accession>
<dbReference type="GO" id="GO:0005509">
    <property type="term" value="F:calcium ion binding"/>
    <property type="evidence" value="ECO:0007669"/>
    <property type="project" value="TreeGrafter"/>
</dbReference>
<dbReference type="AlphaFoldDB" id="A0A165GYR7"/>
<evidence type="ECO:0000313" key="3">
    <source>
        <dbReference type="EMBL" id="KZT11008.1"/>
    </source>
</evidence>
<dbReference type="GO" id="GO:0004497">
    <property type="term" value="F:monooxygenase activity"/>
    <property type="evidence" value="ECO:0007669"/>
    <property type="project" value="TreeGrafter"/>
</dbReference>